<protein>
    <submittedName>
        <fullName evidence="1">Uncharacterized protein</fullName>
    </submittedName>
</protein>
<name>A0A8S5PCJ3_9CAUD</name>
<evidence type="ECO:0000313" key="1">
    <source>
        <dbReference type="EMBL" id="DAE04790.1"/>
    </source>
</evidence>
<dbReference type="EMBL" id="BK015394">
    <property type="protein sequence ID" value="DAE04790.1"/>
    <property type="molecule type" value="Genomic_DNA"/>
</dbReference>
<sequence>MSVFTDFVPAVLQVDNGGTGASGAPKKDWQDVCKMDVSIYDNDAFRSTQSAKYEQSTHNGCTFCKDFIPGKEYRIVVGMYAYEVTMFNTSGRFTTLLLKRTLYAKQ</sequence>
<reference evidence="1" key="1">
    <citation type="journal article" date="2021" name="Proc. Natl. Acad. Sci. U.S.A.">
        <title>A Catalog of Tens of Thousands of Viruses from Human Metagenomes Reveals Hidden Associations with Chronic Diseases.</title>
        <authorList>
            <person name="Tisza M.J."/>
            <person name="Buck C.B."/>
        </authorList>
    </citation>
    <scope>NUCLEOTIDE SEQUENCE</scope>
    <source>
        <strain evidence="1">Ctorp6</strain>
    </source>
</reference>
<accession>A0A8S5PCJ3</accession>
<organism evidence="1">
    <name type="scientific">Siphoviridae sp. ctorp6</name>
    <dbReference type="NCBI Taxonomy" id="2825673"/>
    <lineage>
        <taxon>Viruses</taxon>
        <taxon>Duplodnaviria</taxon>
        <taxon>Heunggongvirae</taxon>
        <taxon>Uroviricota</taxon>
        <taxon>Caudoviricetes</taxon>
    </lineage>
</organism>
<proteinExistence type="predicted"/>